<evidence type="ECO:0000313" key="1">
    <source>
        <dbReference type="EMBL" id="RNL81657.1"/>
    </source>
</evidence>
<comment type="caution">
    <text evidence="1">The sequence shown here is derived from an EMBL/GenBank/DDBJ whole genome shotgun (WGS) entry which is preliminary data.</text>
</comment>
<proteinExistence type="predicted"/>
<accession>A0A3N0E1E6</accession>
<dbReference type="EMBL" id="RJMB01000031">
    <property type="protein sequence ID" value="RNL81657.1"/>
    <property type="molecule type" value="Genomic_DNA"/>
</dbReference>
<organism evidence="1 2">
    <name type="scientific">Halostreptopolyspora alba</name>
    <dbReference type="NCBI Taxonomy" id="2487137"/>
    <lineage>
        <taxon>Bacteria</taxon>
        <taxon>Bacillati</taxon>
        <taxon>Actinomycetota</taxon>
        <taxon>Actinomycetes</taxon>
        <taxon>Streptosporangiales</taxon>
        <taxon>Nocardiopsidaceae</taxon>
        <taxon>Halostreptopolyspora</taxon>
    </lineage>
</organism>
<protein>
    <submittedName>
        <fullName evidence="1">Uncharacterized protein</fullName>
    </submittedName>
</protein>
<dbReference type="Proteomes" id="UP000269198">
    <property type="component" value="Unassembled WGS sequence"/>
</dbReference>
<dbReference type="AlphaFoldDB" id="A0A3N0E1E6"/>
<name>A0A3N0E1E6_9ACTN</name>
<keyword evidence="2" id="KW-1185">Reference proteome</keyword>
<gene>
    <name evidence="1" type="ORF">EFW17_21735</name>
</gene>
<dbReference type="OrthoDB" id="3431561at2"/>
<sequence length="85" mass="9935">MITVAWTVEDDEYYYRTAVELQRFVGSQWLVFWGPGSRAFWAFLRGGDRSLMLSAPDLDQLYTSIQWHIPIDRRGGAVQPPLSRW</sequence>
<reference evidence="1 2" key="1">
    <citation type="submission" date="2018-11" db="EMBL/GenBank/DDBJ databases">
        <title>The genome draft of YIM 96095.</title>
        <authorList>
            <person name="Tang S.-K."/>
            <person name="Chunyu W.-X."/>
            <person name="Feng Y.-Z."/>
        </authorList>
    </citation>
    <scope>NUCLEOTIDE SEQUENCE [LARGE SCALE GENOMIC DNA]</scope>
    <source>
        <strain evidence="1 2">YIM 96095</strain>
    </source>
</reference>
<evidence type="ECO:0000313" key="2">
    <source>
        <dbReference type="Proteomes" id="UP000269198"/>
    </source>
</evidence>
<dbReference type="RefSeq" id="WP_123203295.1">
    <property type="nucleotide sequence ID" value="NZ_RJMB01000031.1"/>
</dbReference>